<dbReference type="GeneID" id="37026819"/>
<dbReference type="GO" id="GO:0005737">
    <property type="term" value="C:cytoplasm"/>
    <property type="evidence" value="ECO:0007669"/>
    <property type="project" value="TreeGrafter"/>
</dbReference>
<gene>
    <name evidence="8" type="ORF">BDZ90DRAFT_229282</name>
</gene>
<keyword evidence="5" id="KW-0560">Oxidoreductase</keyword>
<keyword evidence="4" id="KW-0274">FAD</keyword>
<comment type="similarity">
    <text evidence="2">Belongs to the DAMOX/DASOX family.</text>
</comment>
<dbReference type="Proteomes" id="UP000245884">
    <property type="component" value="Unassembled WGS sequence"/>
</dbReference>
<dbReference type="SUPFAM" id="SSF54373">
    <property type="entry name" value="FAD-linked reductases, C-terminal domain"/>
    <property type="match status" value="1"/>
</dbReference>
<evidence type="ECO:0000313" key="9">
    <source>
        <dbReference type="Proteomes" id="UP000245884"/>
    </source>
</evidence>
<accession>A0A316UY89</accession>
<evidence type="ECO:0000256" key="1">
    <source>
        <dbReference type="ARBA" id="ARBA00001974"/>
    </source>
</evidence>
<dbReference type="Gene3D" id="3.30.9.10">
    <property type="entry name" value="D-Amino Acid Oxidase, subunit A, domain 2"/>
    <property type="match status" value="1"/>
</dbReference>
<dbReference type="GO" id="GO:0003884">
    <property type="term" value="F:D-amino-acid oxidase activity"/>
    <property type="evidence" value="ECO:0007669"/>
    <property type="project" value="InterPro"/>
</dbReference>
<dbReference type="SUPFAM" id="SSF51971">
    <property type="entry name" value="Nucleotide-binding domain"/>
    <property type="match status" value="1"/>
</dbReference>
<feature type="signal peptide" evidence="6">
    <location>
        <begin position="1"/>
        <end position="21"/>
    </location>
</feature>
<keyword evidence="6" id="KW-0732">Signal</keyword>
<organism evidence="8 9">
    <name type="scientific">Jaminaea rosea</name>
    <dbReference type="NCBI Taxonomy" id="1569628"/>
    <lineage>
        <taxon>Eukaryota</taxon>
        <taxon>Fungi</taxon>
        <taxon>Dikarya</taxon>
        <taxon>Basidiomycota</taxon>
        <taxon>Ustilaginomycotina</taxon>
        <taxon>Exobasidiomycetes</taxon>
        <taxon>Microstromatales</taxon>
        <taxon>Microstromatales incertae sedis</taxon>
        <taxon>Jaminaea</taxon>
    </lineage>
</organism>
<feature type="domain" description="FAD dependent oxidoreductase" evidence="7">
    <location>
        <begin position="8"/>
        <end position="407"/>
    </location>
</feature>
<dbReference type="PANTHER" id="PTHR11530:SF11">
    <property type="entry name" value="D-ASPARTATE OXIDASE"/>
    <property type="match status" value="1"/>
</dbReference>
<evidence type="ECO:0000256" key="4">
    <source>
        <dbReference type="ARBA" id="ARBA00022827"/>
    </source>
</evidence>
<dbReference type="GO" id="GO:0019478">
    <property type="term" value="P:D-amino acid catabolic process"/>
    <property type="evidence" value="ECO:0007669"/>
    <property type="project" value="TreeGrafter"/>
</dbReference>
<name>A0A316UY89_9BASI</name>
<evidence type="ECO:0000256" key="2">
    <source>
        <dbReference type="ARBA" id="ARBA00006730"/>
    </source>
</evidence>
<evidence type="ECO:0000259" key="7">
    <source>
        <dbReference type="Pfam" id="PF01266"/>
    </source>
</evidence>
<proteinExistence type="inferred from homology"/>
<sequence>MASERKHILVIGGGVIGLSLALTMQDAGDCDVSLLSTCLPSDPSSSATSSAPPPSPAHYASAWAGAHHVSSAMNERECRWDRETFDVIKKLAGPAGQGEDAEGPLVWVRQTELFANPVTTEAERRAQEVLEMYPNHAQSRELPQPWSAEGRAPPFDAAHHFDTLDFDVPRYLPALQRQFIAQGGRLLRAPSPVTSIREAVEICDGDVLGKRRAGWSRVQGVFVATGLGTAELSEMKEDRANHFPVRGQTVLVSAPWLELRGDDDDCSGPSRPRWPALSRTNSCGERDLYLIPRSRGQYIVGGTRLVGDDDPRPREETTCEILARALAICPGLVREDKRRAAGGQARGEDVDILAVNVGFRPGRKGGPVVQAAGKDMSARAGGQGEDVQVVLAYGFGGYGYQNSWGAAFEGRDIMREQLGLPVMSHVLERLTSL</sequence>
<dbReference type="Gene3D" id="3.40.50.720">
    <property type="entry name" value="NAD(P)-binding Rossmann-like Domain"/>
    <property type="match status" value="1"/>
</dbReference>
<dbReference type="InterPro" id="IPR006076">
    <property type="entry name" value="FAD-dep_OxRdtase"/>
</dbReference>
<dbReference type="InterPro" id="IPR023209">
    <property type="entry name" value="DAO"/>
</dbReference>
<dbReference type="PANTHER" id="PTHR11530">
    <property type="entry name" value="D-AMINO ACID OXIDASE"/>
    <property type="match status" value="1"/>
</dbReference>
<evidence type="ECO:0000256" key="5">
    <source>
        <dbReference type="ARBA" id="ARBA00023002"/>
    </source>
</evidence>
<dbReference type="Pfam" id="PF01266">
    <property type="entry name" value="DAO"/>
    <property type="match status" value="1"/>
</dbReference>
<feature type="chain" id="PRO_5016410802" evidence="6">
    <location>
        <begin position="22"/>
        <end position="433"/>
    </location>
</feature>
<reference evidence="8 9" key="1">
    <citation type="journal article" date="2018" name="Mol. Biol. Evol.">
        <title>Broad Genomic Sampling Reveals a Smut Pathogenic Ancestry of the Fungal Clade Ustilaginomycotina.</title>
        <authorList>
            <person name="Kijpornyongpan T."/>
            <person name="Mondo S.J."/>
            <person name="Barry K."/>
            <person name="Sandor L."/>
            <person name="Lee J."/>
            <person name="Lipzen A."/>
            <person name="Pangilinan J."/>
            <person name="LaButti K."/>
            <person name="Hainaut M."/>
            <person name="Henrissat B."/>
            <person name="Grigoriev I.V."/>
            <person name="Spatafora J.W."/>
            <person name="Aime M.C."/>
        </authorList>
    </citation>
    <scope>NUCLEOTIDE SEQUENCE [LARGE SCALE GENOMIC DNA]</scope>
    <source>
        <strain evidence="8 9">MCA 5214</strain>
    </source>
</reference>
<dbReference type="AlphaFoldDB" id="A0A316UY89"/>
<dbReference type="GO" id="GO:0071949">
    <property type="term" value="F:FAD binding"/>
    <property type="evidence" value="ECO:0007669"/>
    <property type="project" value="InterPro"/>
</dbReference>
<dbReference type="EMBL" id="KZ819662">
    <property type="protein sequence ID" value="PWN30269.1"/>
    <property type="molecule type" value="Genomic_DNA"/>
</dbReference>
<dbReference type="RefSeq" id="XP_025364881.1">
    <property type="nucleotide sequence ID" value="XM_025504996.1"/>
</dbReference>
<keyword evidence="3" id="KW-0285">Flavoprotein</keyword>
<evidence type="ECO:0000256" key="3">
    <source>
        <dbReference type="ARBA" id="ARBA00022630"/>
    </source>
</evidence>
<dbReference type="OrthoDB" id="2015447at2759"/>
<protein>
    <submittedName>
        <fullName evidence="8">Nucleotide-binding domain-containing protein</fullName>
    </submittedName>
</protein>
<comment type="cofactor">
    <cofactor evidence="1">
        <name>FAD</name>
        <dbReference type="ChEBI" id="CHEBI:57692"/>
    </cofactor>
</comment>
<dbReference type="STRING" id="1569628.A0A316UY89"/>
<keyword evidence="9" id="KW-1185">Reference proteome</keyword>
<evidence type="ECO:0000256" key="6">
    <source>
        <dbReference type="SAM" id="SignalP"/>
    </source>
</evidence>
<evidence type="ECO:0000313" key="8">
    <source>
        <dbReference type="EMBL" id="PWN30269.1"/>
    </source>
</evidence>